<evidence type="ECO:0000313" key="2">
    <source>
        <dbReference type="EMBL" id="GEZ66703.1"/>
    </source>
</evidence>
<comment type="caution">
    <text evidence="2">The sequence shown here is derived from an EMBL/GenBank/DDBJ whole genome shotgun (WGS) entry which is preliminary data.</text>
</comment>
<organism evidence="2">
    <name type="scientific">Tanacetum cinerariifolium</name>
    <name type="common">Dalmatian daisy</name>
    <name type="synonym">Chrysanthemum cinerariifolium</name>
    <dbReference type="NCBI Taxonomy" id="118510"/>
    <lineage>
        <taxon>Eukaryota</taxon>
        <taxon>Viridiplantae</taxon>
        <taxon>Streptophyta</taxon>
        <taxon>Embryophyta</taxon>
        <taxon>Tracheophyta</taxon>
        <taxon>Spermatophyta</taxon>
        <taxon>Magnoliopsida</taxon>
        <taxon>eudicotyledons</taxon>
        <taxon>Gunneridae</taxon>
        <taxon>Pentapetalae</taxon>
        <taxon>asterids</taxon>
        <taxon>campanulids</taxon>
        <taxon>Asterales</taxon>
        <taxon>Asteraceae</taxon>
        <taxon>Asteroideae</taxon>
        <taxon>Anthemideae</taxon>
        <taxon>Anthemidinae</taxon>
        <taxon>Tanacetum</taxon>
    </lineage>
</organism>
<feature type="region of interest" description="Disordered" evidence="1">
    <location>
        <begin position="1"/>
        <end position="79"/>
    </location>
</feature>
<feature type="compositionally biased region" description="Polar residues" evidence="1">
    <location>
        <begin position="26"/>
        <end position="36"/>
    </location>
</feature>
<sequence length="305" mass="34295">GNDDGESLKLKPKKRKTLAVRKDRTTNSGHVSSPTPIRTIAPTGPVVAVHSYSNGEDEETQHAPEDSPRSSHPSLRESANESVLTMLTLMVIMVHLAPLAAQEESNALPNHIALERAWFTLASGAMAQTDILERFENLQDDYTRLAETHVKCSDTVKKLVTAWRDLEHNAKLYTDMENRYKGLKEEHSELEAELVRKDYALVATKKMFADGAKERQDLVAQLSKAKIKKFDCIRKLLPTVKLYPMYAKLFEKEYPFIMKIANGYRHFVSDLLKVHPNPAPFRGVSTLTIFDALAGPPELSVQKET</sequence>
<gene>
    <name evidence="2" type="ORF">Tci_538676</name>
</gene>
<evidence type="ECO:0000256" key="1">
    <source>
        <dbReference type="SAM" id="MobiDB-lite"/>
    </source>
</evidence>
<feature type="non-terminal residue" evidence="2">
    <location>
        <position position="1"/>
    </location>
</feature>
<protein>
    <submittedName>
        <fullName evidence="2">Uncharacterized protein</fullName>
    </submittedName>
</protein>
<reference evidence="2" key="1">
    <citation type="journal article" date="2019" name="Sci. Rep.">
        <title>Draft genome of Tanacetum cinerariifolium, the natural source of mosquito coil.</title>
        <authorList>
            <person name="Yamashiro T."/>
            <person name="Shiraishi A."/>
            <person name="Satake H."/>
            <person name="Nakayama K."/>
        </authorList>
    </citation>
    <scope>NUCLEOTIDE SEQUENCE</scope>
</reference>
<feature type="compositionally biased region" description="Basic residues" evidence="1">
    <location>
        <begin position="10"/>
        <end position="19"/>
    </location>
</feature>
<dbReference type="EMBL" id="BKCJ010307527">
    <property type="protein sequence ID" value="GEZ66703.1"/>
    <property type="molecule type" value="Genomic_DNA"/>
</dbReference>
<accession>A0A699IIT9</accession>
<name>A0A699IIT9_TANCI</name>
<feature type="compositionally biased region" description="Basic and acidic residues" evidence="1">
    <location>
        <begin position="60"/>
        <end position="79"/>
    </location>
</feature>
<dbReference type="AlphaFoldDB" id="A0A699IIT9"/>
<proteinExistence type="predicted"/>